<reference evidence="1" key="1">
    <citation type="submission" date="2022-07" db="EMBL/GenBank/DDBJ databases">
        <title>Genome Sequence of Lecanicillium saksenae.</title>
        <authorList>
            <person name="Buettner E."/>
        </authorList>
    </citation>
    <scope>NUCLEOTIDE SEQUENCE</scope>
    <source>
        <strain evidence="1">VT-O1</strain>
    </source>
</reference>
<dbReference type="EMBL" id="JANAKD010003662">
    <property type="protein sequence ID" value="KAJ3471991.1"/>
    <property type="molecule type" value="Genomic_DNA"/>
</dbReference>
<evidence type="ECO:0000313" key="2">
    <source>
        <dbReference type="Proteomes" id="UP001148737"/>
    </source>
</evidence>
<dbReference type="Proteomes" id="UP001148737">
    <property type="component" value="Unassembled WGS sequence"/>
</dbReference>
<accession>A0ACC1QAK6</accession>
<comment type="caution">
    <text evidence="1">The sequence shown here is derived from an EMBL/GenBank/DDBJ whole genome shotgun (WGS) entry which is preliminary data.</text>
</comment>
<gene>
    <name evidence="1" type="ORF">NLG97_g11382</name>
</gene>
<keyword evidence="2" id="KW-1185">Reference proteome</keyword>
<name>A0ACC1QAK6_9HYPO</name>
<sequence>MYKGAIPASVFQNGEPERIPEDDGSLTHGNPPPESNTGKETGRRCTTLLVKATDEVYNCQPESHAATWNFRGNLANAWHRMQVCSECKPESKRTEEGGKE</sequence>
<evidence type="ECO:0000313" key="1">
    <source>
        <dbReference type="EMBL" id="KAJ3471991.1"/>
    </source>
</evidence>
<protein>
    <submittedName>
        <fullName evidence="1">Uncharacterized protein</fullName>
    </submittedName>
</protein>
<proteinExistence type="predicted"/>
<organism evidence="1 2">
    <name type="scientific">Lecanicillium saksenae</name>
    <dbReference type="NCBI Taxonomy" id="468837"/>
    <lineage>
        <taxon>Eukaryota</taxon>
        <taxon>Fungi</taxon>
        <taxon>Dikarya</taxon>
        <taxon>Ascomycota</taxon>
        <taxon>Pezizomycotina</taxon>
        <taxon>Sordariomycetes</taxon>
        <taxon>Hypocreomycetidae</taxon>
        <taxon>Hypocreales</taxon>
        <taxon>Cordycipitaceae</taxon>
        <taxon>Lecanicillium</taxon>
    </lineage>
</organism>